<dbReference type="Gene3D" id="1.10.150.240">
    <property type="entry name" value="Putative phosphatase, domain 2"/>
    <property type="match status" value="1"/>
</dbReference>
<evidence type="ECO:0000256" key="1">
    <source>
        <dbReference type="ARBA" id="ARBA00001946"/>
    </source>
</evidence>
<name>A0A1E5KUV0_9ENTE</name>
<dbReference type="PANTHER" id="PTHR46193">
    <property type="entry name" value="6-PHOSPHOGLUCONATE PHOSPHATASE"/>
    <property type="match status" value="1"/>
</dbReference>
<dbReference type="GO" id="GO:0016787">
    <property type="term" value="F:hydrolase activity"/>
    <property type="evidence" value="ECO:0007669"/>
    <property type="project" value="UniProtKB-KW"/>
</dbReference>
<evidence type="ECO:0000256" key="2">
    <source>
        <dbReference type="ARBA" id="ARBA00006171"/>
    </source>
</evidence>
<dbReference type="GO" id="GO:0046872">
    <property type="term" value="F:metal ion binding"/>
    <property type="evidence" value="ECO:0007669"/>
    <property type="project" value="UniProtKB-KW"/>
</dbReference>
<keyword evidence="4" id="KW-0460">Magnesium</keyword>
<dbReference type="InterPro" id="IPR036412">
    <property type="entry name" value="HAD-like_sf"/>
</dbReference>
<dbReference type="AlphaFoldDB" id="A0A1E5KUV0"/>
<comment type="similarity">
    <text evidence="2">Belongs to the HAD-like hydrolase superfamily. CbbY/CbbZ/Gph/YieH family.</text>
</comment>
<dbReference type="Proteomes" id="UP000095256">
    <property type="component" value="Unassembled WGS sequence"/>
</dbReference>
<keyword evidence="3" id="KW-0479">Metal-binding</keyword>
<dbReference type="Gene3D" id="3.40.50.1000">
    <property type="entry name" value="HAD superfamily/HAD-like"/>
    <property type="match status" value="1"/>
</dbReference>
<keyword evidence="5" id="KW-0119">Carbohydrate metabolism</keyword>
<reference evidence="6 7" key="1">
    <citation type="submission" date="2016-09" db="EMBL/GenBank/DDBJ databases">
        <authorList>
            <person name="Capua I."/>
            <person name="De Benedictis P."/>
            <person name="Joannis T."/>
            <person name="Lombin L.H."/>
            <person name="Cattoli G."/>
        </authorList>
    </citation>
    <scope>NUCLEOTIDE SEQUENCE [LARGE SCALE GENOMIC DNA]</scope>
    <source>
        <strain evidence="6 7">LMG 25899</strain>
    </source>
</reference>
<dbReference type="CDD" id="cd07505">
    <property type="entry name" value="HAD_BPGM-like"/>
    <property type="match status" value="1"/>
</dbReference>
<dbReference type="InterPro" id="IPR051600">
    <property type="entry name" value="Beta-PGM-like"/>
</dbReference>
<dbReference type="STRING" id="762845.BCR26_16100"/>
<proteinExistence type="inferred from homology"/>
<sequence>MTHKIKGIVFDMDGVLVDTEEFYYERRKNFLKEYGLSIDEIPIATFIGADMRSIWPLVLSINKDQQHSEAFLNEQYLEYKREHPLDFVSLLDADAKRTLQFLKRNNYKIGLASSSQMEAIEEMLESTQLKQYFDSIVSGEDFEKSKPEPEIYQYAVAELKLTPEECIAIEDSEKGIQSAHAAGLTVWAIKDTRFGINQNLANDTLEKLSEMCRKLSDCQSE</sequence>
<dbReference type="RefSeq" id="WP_069699395.1">
    <property type="nucleotide sequence ID" value="NZ_JAGGMA010000047.1"/>
</dbReference>
<dbReference type="SFLD" id="SFLDS00003">
    <property type="entry name" value="Haloacid_Dehalogenase"/>
    <property type="match status" value="1"/>
</dbReference>
<accession>A0A1E5KUV0</accession>
<dbReference type="PRINTS" id="PR00413">
    <property type="entry name" value="HADHALOGNASE"/>
</dbReference>
<dbReference type="SFLD" id="SFLDG01129">
    <property type="entry name" value="C1.5:_HAD__Beta-PGM__Phosphata"/>
    <property type="match status" value="1"/>
</dbReference>
<evidence type="ECO:0000256" key="3">
    <source>
        <dbReference type="ARBA" id="ARBA00022723"/>
    </source>
</evidence>
<dbReference type="PANTHER" id="PTHR46193:SF18">
    <property type="entry name" value="HEXITOL PHOSPHATASE B"/>
    <property type="match status" value="1"/>
</dbReference>
<keyword evidence="6" id="KW-0378">Hydrolase</keyword>
<dbReference type="Pfam" id="PF13419">
    <property type="entry name" value="HAD_2"/>
    <property type="match status" value="1"/>
</dbReference>
<gene>
    <name evidence="6" type="ORF">BCR26_16100</name>
</gene>
<comment type="cofactor">
    <cofactor evidence="1">
        <name>Mg(2+)</name>
        <dbReference type="ChEBI" id="CHEBI:18420"/>
    </cofactor>
</comment>
<dbReference type="InterPro" id="IPR023214">
    <property type="entry name" value="HAD_sf"/>
</dbReference>
<organism evidence="6 7">
    <name type="scientific">Enterococcus rivorum</name>
    <dbReference type="NCBI Taxonomy" id="762845"/>
    <lineage>
        <taxon>Bacteria</taxon>
        <taxon>Bacillati</taxon>
        <taxon>Bacillota</taxon>
        <taxon>Bacilli</taxon>
        <taxon>Lactobacillales</taxon>
        <taxon>Enterococcaceae</taxon>
        <taxon>Enterococcus</taxon>
    </lineage>
</organism>
<dbReference type="EMBL" id="MIEK01000040">
    <property type="protein sequence ID" value="OEH81641.1"/>
    <property type="molecule type" value="Genomic_DNA"/>
</dbReference>
<protein>
    <submittedName>
        <fullName evidence="6">HAD family hydrolase</fullName>
    </submittedName>
</protein>
<evidence type="ECO:0000313" key="6">
    <source>
        <dbReference type="EMBL" id="OEH81641.1"/>
    </source>
</evidence>
<dbReference type="NCBIfam" id="TIGR01509">
    <property type="entry name" value="HAD-SF-IA-v3"/>
    <property type="match status" value="1"/>
</dbReference>
<dbReference type="SUPFAM" id="SSF56784">
    <property type="entry name" value="HAD-like"/>
    <property type="match status" value="1"/>
</dbReference>
<dbReference type="InterPro" id="IPR041492">
    <property type="entry name" value="HAD_2"/>
</dbReference>
<comment type="caution">
    <text evidence="6">The sequence shown here is derived from an EMBL/GenBank/DDBJ whole genome shotgun (WGS) entry which is preliminary data.</text>
</comment>
<dbReference type="OrthoDB" id="9797743at2"/>
<dbReference type="InterPro" id="IPR023198">
    <property type="entry name" value="PGP-like_dom2"/>
</dbReference>
<dbReference type="NCBIfam" id="TIGR01549">
    <property type="entry name" value="HAD-SF-IA-v1"/>
    <property type="match status" value="1"/>
</dbReference>
<evidence type="ECO:0000256" key="5">
    <source>
        <dbReference type="ARBA" id="ARBA00023277"/>
    </source>
</evidence>
<dbReference type="SFLD" id="SFLDG01135">
    <property type="entry name" value="C1.5.6:_HAD__Beta-PGM__Phospha"/>
    <property type="match status" value="1"/>
</dbReference>
<dbReference type="InterPro" id="IPR006439">
    <property type="entry name" value="HAD-SF_hydro_IA"/>
</dbReference>
<keyword evidence="7" id="KW-1185">Reference proteome</keyword>
<evidence type="ECO:0000313" key="7">
    <source>
        <dbReference type="Proteomes" id="UP000095256"/>
    </source>
</evidence>
<evidence type="ECO:0000256" key="4">
    <source>
        <dbReference type="ARBA" id="ARBA00022842"/>
    </source>
</evidence>